<dbReference type="GO" id="GO:0008270">
    <property type="term" value="F:zinc ion binding"/>
    <property type="evidence" value="ECO:0007669"/>
    <property type="project" value="UniProtKB-KW"/>
</dbReference>
<evidence type="ECO:0000256" key="11">
    <source>
        <dbReference type="PROSITE-ProRule" id="PRU00175"/>
    </source>
</evidence>
<accession>A0A504ZBN2</accession>
<keyword evidence="4" id="KW-0479">Metal-binding</keyword>
<evidence type="ECO:0000256" key="12">
    <source>
        <dbReference type="SAM" id="Phobius"/>
    </source>
</evidence>
<dbReference type="Pfam" id="PF06803">
    <property type="entry name" value="DUF1232"/>
    <property type="match status" value="1"/>
</dbReference>
<evidence type="ECO:0000256" key="4">
    <source>
        <dbReference type="ARBA" id="ARBA00022723"/>
    </source>
</evidence>
<keyword evidence="7 12" id="KW-1133">Transmembrane helix</keyword>
<dbReference type="PANTHER" id="PTHR22894:SF5">
    <property type="entry name" value="RING-TYPE DOMAIN-CONTAINING PROTEIN"/>
    <property type="match status" value="1"/>
</dbReference>
<evidence type="ECO:0000256" key="3">
    <source>
        <dbReference type="ARBA" id="ARBA00022692"/>
    </source>
</evidence>
<evidence type="ECO:0000256" key="1">
    <source>
        <dbReference type="ARBA" id="ARBA00004127"/>
    </source>
</evidence>
<comment type="subcellular location">
    <subcellularLocation>
        <location evidence="1">Endomembrane system</location>
        <topology evidence="1">Multi-pass membrane protein</topology>
    </subcellularLocation>
</comment>
<dbReference type="Gene3D" id="3.30.40.10">
    <property type="entry name" value="Zinc/RING finger domain, C3HC4 (zinc finger)"/>
    <property type="match status" value="1"/>
</dbReference>
<dbReference type="InterPro" id="IPR001841">
    <property type="entry name" value="Znf_RING"/>
</dbReference>
<evidence type="ECO:0000256" key="10">
    <source>
        <dbReference type="ARBA" id="ARBA00031107"/>
    </source>
</evidence>
<dbReference type="GO" id="GO:0016567">
    <property type="term" value="P:protein ubiquitination"/>
    <property type="evidence" value="ECO:0007669"/>
    <property type="project" value="UniProtKB-UniPathway"/>
</dbReference>
<dbReference type="InterPro" id="IPR038896">
    <property type="entry name" value="RNF170"/>
</dbReference>
<dbReference type="InterPro" id="IPR013083">
    <property type="entry name" value="Znf_RING/FYVE/PHD"/>
</dbReference>
<reference evidence="14 15" key="1">
    <citation type="submission" date="2019-04" db="EMBL/GenBank/DDBJ databases">
        <title>Annotation for the trematode Fasciola gigantica.</title>
        <authorList>
            <person name="Choi Y.-J."/>
        </authorList>
    </citation>
    <scope>NUCLEOTIDE SEQUENCE [LARGE SCALE GENOMIC DNA]</scope>
    <source>
        <strain evidence="14">Uganda_cow_1</strain>
    </source>
</reference>
<dbReference type="Pfam" id="PF00097">
    <property type="entry name" value="zf-C3HC4"/>
    <property type="match status" value="1"/>
</dbReference>
<organism evidence="14 15">
    <name type="scientific">Fasciola gigantica</name>
    <name type="common">Giant liver fluke</name>
    <dbReference type="NCBI Taxonomy" id="46835"/>
    <lineage>
        <taxon>Eukaryota</taxon>
        <taxon>Metazoa</taxon>
        <taxon>Spiralia</taxon>
        <taxon>Lophotrochozoa</taxon>
        <taxon>Platyhelminthes</taxon>
        <taxon>Trematoda</taxon>
        <taxon>Digenea</taxon>
        <taxon>Plagiorchiida</taxon>
        <taxon>Echinostomata</taxon>
        <taxon>Echinostomatoidea</taxon>
        <taxon>Fasciolidae</taxon>
        <taxon>Fasciola</taxon>
    </lineage>
</organism>
<dbReference type="SUPFAM" id="SSF57850">
    <property type="entry name" value="RING/U-box"/>
    <property type="match status" value="1"/>
</dbReference>
<dbReference type="GO" id="GO:0012505">
    <property type="term" value="C:endomembrane system"/>
    <property type="evidence" value="ECO:0007669"/>
    <property type="project" value="UniProtKB-SubCell"/>
</dbReference>
<evidence type="ECO:0000259" key="13">
    <source>
        <dbReference type="PROSITE" id="PS50089"/>
    </source>
</evidence>
<comment type="caution">
    <text evidence="14">The sequence shown here is derived from an EMBL/GenBank/DDBJ whole genome shotgun (WGS) entry which is preliminary data.</text>
</comment>
<name>A0A504ZBN2_FASGI</name>
<dbReference type="AlphaFoldDB" id="A0A504ZBN2"/>
<keyword evidence="15" id="KW-1185">Reference proteome</keyword>
<evidence type="ECO:0000313" key="14">
    <source>
        <dbReference type="EMBL" id="TPP66650.1"/>
    </source>
</evidence>
<dbReference type="STRING" id="46835.A0A504ZBN2"/>
<proteinExistence type="predicted"/>
<dbReference type="InterPro" id="IPR018957">
    <property type="entry name" value="Znf_C3HC4_RING-type"/>
</dbReference>
<dbReference type="InterPro" id="IPR010652">
    <property type="entry name" value="DUF1232"/>
</dbReference>
<keyword evidence="6" id="KW-0862">Zinc</keyword>
<dbReference type="EMBL" id="SUNJ01001569">
    <property type="protein sequence ID" value="TPP66650.1"/>
    <property type="molecule type" value="Genomic_DNA"/>
</dbReference>
<evidence type="ECO:0000256" key="6">
    <source>
        <dbReference type="ARBA" id="ARBA00022833"/>
    </source>
</evidence>
<gene>
    <name evidence="14" type="ORF">FGIG_08596</name>
</gene>
<sequence length="229" mass="26038">MLGGTEVLVFLLFCVPLFLLTYILLIVFQWAARLLHIYELLFAQETDPPVTTQDSEHIPQSGYAAESCPICMASFTYKVQTNCGHSFCEPCFFLHWRSSVLTRKVNCPLCRSPVSQLTERFTENETSHCQMHRSFVQAFNRSFAQSGWRLQRPVDLLNSLWDTVLVILRGGTTPVWNTLRHLVLPALVGLYLLSPVDLLPEAVLGPLGLVDDLLVIGFYALQLFRLLRH</sequence>
<protein>
    <recommendedName>
        <fullName evidence="2">E3 ubiquitin-protein ligase RNF170</fullName>
    </recommendedName>
    <alternativeName>
        <fullName evidence="10">RING finger protein 170</fullName>
    </alternativeName>
    <alternativeName>
        <fullName evidence="9">RING-type E3 ubiquitin transferase RNF170</fullName>
    </alternativeName>
</protein>
<dbReference type="SMART" id="SM00184">
    <property type="entry name" value="RING"/>
    <property type="match status" value="1"/>
</dbReference>
<evidence type="ECO:0000256" key="2">
    <source>
        <dbReference type="ARBA" id="ARBA00014068"/>
    </source>
</evidence>
<evidence type="ECO:0000256" key="5">
    <source>
        <dbReference type="ARBA" id="ARBA00022771"/>
    </source>
</evidence>
<evidence type="ECO:0000256" key="8">
    <source>
        <dbReference type="ARBA" id="ARBA00023136"/>
    </source>
</evidence>
<keyword evidence="3 12" id="KW-0812">Transmembrane</keyword>
<keyword evidence="5 11" id="KW-0863">Zinc-finger</keyword>
<dbReference type="GO" id="GO:0061630">
    <property type="term" value="F:ubiquitin protein ligase activity"/>
    <property type="evidence" value="ECO:0007669"/>
    <property type="project" value="InterPro"/>
</dbReference>
<dbReference type="PROSITE" id="PS50089">
    <property type="entry name" value="ZF_RING_2"/>
    <property type="match status" value="1"/>
</dbReference>
<evidence type="ECO:0000256" key="7">
    <source>
        <dbReference type="ARBA" id="ARBA00022989"/>
    </source>
</evidence>
<dbReference type="OrthoDB" id="9049620at2759"/>
<keyword evidence="8 12" id="KW-0472">Membrane</keyword>
<evidence type="ECO:0000313" key="15">
    <source>
        <dbReference type="Proteomes" id="UP000316759"/>
    </source>
</evidence>
<dbReference type="Proteomes" id="UP000316759">
    <property type="component" value="Unassembled WGS sequence"/>
</dbReference>
<feature type="domain" description="RING-type" evidence="13">
    <location>
        <begin position="68"/>
        <end position="111"/>
    </location>
</feature>
<feature type="transmembrane region" description="Helical" evidence="12">
    <location>
        <begin position="6"/>
        <end position="28"/>
    </location>
</feature>
<dbReference type="PANTHER" id="PTHR22894">
    <property type="entry name" value="RING-TYPE DOMAIN-CONTAINING PROTEIN"/>
    <property type="match status" value="1"/>
</dbReference>
<dbReference type="UniPathway" id="UPA00143"/>
<evidence type="ECO:0000256" key="9">
    <source>
        <dbReference type="ARBA" id="ARBA00030110"/>
    </source>
</evidence>